<feature type="domain" description="GAF" evidence="2">
    <location>
        <begin position="318"/>
        <end position="472"/>
    </location>
</feature>
<dbReference type="SUPFAM" id="SSF55785">
    <property type="entry name" value="PYP-like sensor domain (PAS domain)"/>
    <property type="match status" value="1"/>
</dbReference>
<dbReference type="PANTHER" id="PTHR43156:SF2">
    <property type="entry name" value="STAGE II SPORULATION PROTEIN E"/>
    <property type="match status" value="1"/>
</dbReference>
<dbReference type="InterPro" id="IPR036457">
    <property type="entry name" value="PPM-type-like_dom_sf"/>
</dbReference>
<dbReference type="InterPro" id="IPR000014">
    <property type="entry name" value="PAS"/>
</dbReference>
<dbReference type="InterPro" id="IPR035965">
    <property type="entry name" value="PAS-like_dom_sf"/>
</dbReference>
<dbReference type="PANTHER" id="PTHR43156">
    <property type="entry name" value="STAGE II SPORULATION PROTEIN E-RELATED"/>
    <property type="match status" value="1"/>
</dbReference>
<dbReference type="EMBL" id="OBQI01000004">
    <property type="protein sequence ID" value="SOC50177.1"/>
    <property type="molecule type" value="Genomic_DNA"/>
</dbReference>
<dbReference type="AlphaFoldDB" id="A0A285V8A2"/>
<dbReference type="Pfam" id="PF07228">
    <property type="entry name" value="SpoIIE"/>
    <property type="match status" value="1"/>
</dbReference>
<evidence type="ECO:0000256" key="1">
    <source>
        <dbReference type="ARBA" id="ARBA00022801"/>
    </source>
</evidence>
<dbReference type="InterPro" id="IPR052016">
    <property type="entry name" value="Bact_Sigma-Reg"/>
</dbReference>
<evidence type="ECO:0000313" key="4">
    <source>
        <dbReference type="EMBL" id="SOC50177.1"/>
    </source>
</evidence>
<dbReference type="InterPro" id="IPR013656">
    <property type="entry name" value="PAS_4"/>
</dbReference>
<dbReference type="OrthoDB" id="118142at2"/>
<dbReference type="InterPro" id="IPR029016">
    <property type="entry name" value="GAF-like_dom_sf"/>
</dbReference>
<gene>
    <name evidence="4" type="ORF">SAMN05660748_2918</name>
</gene>
<name>A0A285V8A2_9ACTN</name>
<dbReference type="CDD" id="cd00130">
    <property type="entry name" value="PAS"/>
    <property type="match status" value="1"/>
</dbReference>
<dbReference type="Gene3D" id="3.30.450.40">
    <property type="match status" value="2"/>
</dbReference>
<keyword evidence="1" id="KW-0378">Hydrolase</keyword>
<keyword evidence="5" id="KW-1185">Reference proteome</keyword>
<dbReference type="InterPro" id="IPR003018">
    <property type="entry name" value="GAF"/>
</dbReference>
<evidence type="ECO:0000259" key="3">
    <source>
        <dbReference type="SMART" id="SM00331"/>
    </source>
</evidence>
<feature type="domain" description="PPM-type phosphatase" evidence="3">
    <location>
        <begin position="490"/>
        <end position="718"/>
    </location>
</feature>
<dbReference type="Proteomes" id="UP000219435">
    <property type="component" value="Unassembled WGS sequence"/>
</dbReference>
<dbReference type="GO" id="GO:0016791">
    <property type="term" value="F:phosphatase activity"/>
    <property type="evidence" value="ECO:0007669"/>
    <property type="project" value="TreeGrafter"/>
</dbReference>
<reference evidence="5" key="1">
    <citation type="submission" date="2017-08" db="EMBL/GenBank/DDBJ databases">
        <authorList>
            <person name="Varghese N."/>
            <person name="Submissions S."/>
        </authorList>
    </citation>
    <scope>NUCLEOTIDE SEQUENCE [LARGE SCALE GENOMIC DNA]</scope>
    <source>
        <strain evidence="5">DSM 4725</strain>
    </source>
</reference>
<evidence type="ECO:0000313" key="5">
    <source>
        <dbReference type="Proteomes" id="UP000219435"/>
    </source>
</evidence>
<dbReference type="SMART" id="SM00065">
    <property type="entry name" value="GAF"/>
    <property type="match status" value="2"/>
</dbReference>
<feature type="domain" description="GAF" evidence="2">
    <location>
        <begin position="151"/>
        <end position="301"/>
    </location>
</feature>
<accession>A0A285V8A2</accession>
<organism evidence="4 5">
    <name type="scientific">Blastococcus aggregatus</name>
    <dbReference type="NCBI Taxonomy" id="38502"/>
    <lineage>
        <taxon>Bacteria</taxon>
        <taxon>Bacillati</taxon>
        <taxon>Actinomycetota</taxon>
        <taxon>Actinomycetes</taxon>
        <taxon>Geodermatophilales</taxon>
        <taxon>Geodermatophilaceae</taxon>
        <taxon>Blastococcus</taxon>
    </lineage>
</organism>
<dbReference type="Pfam" id="PF13185">
    <property type="entry name" value="GAF_2"/>
    <property type="match status" value="2"/>
</dbReference>
<sequence length="728" mass="75418">MGIPEPPEDPAGPRAALELLPTGLAIVDRELRVMLANRALRAVVGVGGGAPADPVGRLLGDVLPGAEPVVAACREVLADGRPVAGRLVPGGGAPRRGASTCLRIDVSPGVAVGGRPETLVVAIEDVTEYRRALDAAASLEALTEELSGALSLDDVLRVALDRAAAAVGAAACSVGLVEPGRDVLRVITVGFPGEVVGAFAELPADAALPGPAVVRDGRARYFADRRAAVEQFPQAAAILAGTAFEAAAVQPLLLDGERLGYLAVHFTDRGQLGPVDRELLAAVARGCAAAAHRARRGDEQRAERDLARRLQFLAGALAVASTADEVAAILTEQTPAVLGATVAIVGIYDPETRSFRMAVPTSTVPGRTRAQFEHWPLDAPLPSRDVFATGRPVVFGSLAERDRLYPALVGVEVAEQAWVQLPLQVQGRLLGTVSFGWPDPRRFAAEEIMRAHTIAELCSGALERARLADGQRQISEVLQRSLLPRRLPDVPGWQLAARYQPAGEAVRAGGDWFDAFGLPGGRLGLLIGDVAGHGVTAAGLMGQVRALARALARSGSPPGAVLESLSTAVHDLGAGAGADGDDDGVFVTCCYVQVDAARARLSVASAGHLAPLMRMPPVGDRPGRVRAVDLRVGFPLGVRRSAAYAECESPLLPGSTVLLFTDGLVERHDRLLDDGLAELADRFSAAPSGVDALCDDLMAAVQAGGEVSDDVALLAASPGGSPRTMACA</sequence>
<dbReference type="Gene3D" id="3.60.40.10">
    <property type="entry name" value="PPM-type phosphatase domain"/>
    <property type="match status" value="1"/>
</dbReference>
<dbReference type="Pfam" id="PF08448">
    <property type="entry name" value="PAS_4"/>
    <property type="match status" value="1"/>
</dbReference>
<protein>
    <submittedName>
        <fullName evidence="4">PAS fold-containing protein</fullName>
    </submittedName>
</protein>
<evidence type="ECO:0000259" key="2">
    <source>
        <dbReference type="SMART" id="SM00065"/>
    </source>
</evidence>
<dbReference type="SMART" id="SM00331">
    <property type="entry name" value="PP2C_SIG"/>
    <property type="match status" value="1"/>
</dbReference>
<dbReference type="SUPFAM" id="SSF55781">
    <property type="entry name" value="GAF domain-like"/>
    <property type="match status" value="2"/>
</dbReference>
<dbReference type="Gene3D" id="3.30.450.20">
    <property type="entry name" value="PAS domain"/>
    <property type="match status" value="1"/>
</dbReference>
<dbReference type="InterPro" id="IPR001932">
    <property type="entry name" value="PPM-type_phosphatase-like_dom"/>
</dbReference>
<proteinExistence type="predicted"/>
<dbReference type="RefSeq" id="WP_097195742.1">
    <property type="nucleotide sequence ID" value="NZ_OBQI01000004.1"/>
</dbReference>